<keyword evidence="2" id="KW-0274">FAD</keyword>
<evidence type="ECO:0000256" key="2">
    <source>
        <dbReference type="ARBA" id="ARBA00022827"/>
    </source>
</evidence>
<comment type="caution">
    <text evidence="6">The sequence shown here is derived from an EMBL/GenBank/DDBJ whole genome shotgun (WGS) entry which is preliminary data.</text>
</comment>
<feature type="domain" description="Methyltransferase type 12" evidence="5">
    <location>
        <begin position="720"/>
        <end position="825"/>
    </location>
</feature>
<organism evidence="6 7">
    <name type="scientific">Aspergillus tanneri</name>
    <dbReference type="NCBI Taxonomy" id="1220188"/>
    <lineage>
        <taxon>Eukaryota</taxon>
        <taxon>Fungi</taxon>
        <taxon>Dikarya</taxon>
        <taxon>Ascomycota</taxon>
        <taxon>Pezizomycotina</taxon>
        <taxon>Eurotiomycetes</taxon>
        <taxon>Eurotiomycetidae</taxon>
        <taxon>Eurotiales</taxon>
        <taxon>Aspergillaceae</taxon>
        <taxon>Aspergillus</taxon>
        <taxon>Aspergillus subgen. Circumdati</taxon>
    </lineage>
</organism>
<dbReference type="OrthoDB" id="66881at2759"/>
<dbReference type="VEuPathDB" id="FungiDB:EYZ11_012818"/>
<dbReference type="InterPro" id="IPR036188">
    <property type="entry name" value="FAD/NAD-bd_sf"/>
</dbReference>
<dbReference type="Gene3D" id="3.50.50.60">
    <property type="entry name" value="FAD/NAD(P)-binding domain"/>
    <property type="match status" value="2"/>
</dbReference>
<dbReference type="PANTHER" id="PTHR43098">
    <property type="entry name" value="L-ORNITHINE N(5)-MONOOXYGENASE-RELATED"/>
    <property type="match status" value="1"/>
</dbReference>
<accession>A0A5M9MVQ2</accession>
<evidence type="ECO:0000259" key="5">
    <source>
        <dbReference type="Pfam" id="PF08242"/>
    </source>
</evidence>
<dbReference type="Proteomes" id="UP000324241">
    <property type="component" value="Unassembled WGS sequence"/>
</dbReference>
<keyword evidence="3" id="KW-0521">NADP</keyword>
<dbReference type="SUPFAM" id="SSF51905">
    <property type="entry name" value="FAD/NAD(P)-binding domain"/>
    <property type="match status" value="2"/>
</dbReference>
<sequence>MMSKMTADYDAIVIGAGFSGIRSLWELNQLRLTVKCFDAASDVGGTWWWNRYPGSRTDGEAWVYLLNFAPELMEEWDFHERYPSQEEIQQYLSRVVDRYDLRKHIEFGTRIAAAHYSDSENIWTITTANGLSTTCRYFLPATGILSIPKNPTFAGLESYTGEWYQASNWPAHKVDFHGKRIAIVGTGSTGVHLIPKLAPAAKELTVFQRTPNYVLPGRNYTIDEYQAVDIKKNHDVTWKLAEMNLAGHACKASGRTVKGVADADKIRQVFDHGWEGGCFNFQMETFDDIFMDPESNEQAAEFIRQKIRAIVQDPEKAELLCPKYPFGSKRPPSGHFYYETFNRPNVKLVDISQDGVEFYEKGIRTSSGAEHEFDMIIFALGFDAGTGALNEMEITGSHDKSLKEYWTERLGTFAGVLVSGFPNMFIVCGPHMPAGNQPVMLEIAANWIGKTIGHMEKNNLAKINVTEQAVDAWSGHADGLWNSVWISKPATEHRSWFVGTNIPGKPAKIMFYFGGVQGWKSWLDNEINTAWASMHFTPLALINKTSEDTSGQDTSVGGVSVTAEMLESAVMPLQSDKVGMSAAEKFNLCSAACARYIDWAVKEMHNYTLAVKQDHRAHWWKALQEFVNSESGRALIQQSPNTKNELDQLTSKLGVEGEAITRIGPEIVRILTGQTNPLYHVLRDDLLFRMYLSDEGARPNRYVADYAKMLSSHKKDLRILEVGAGTGGTTFQVLQACSPSGESFCSEYMYTDISNFFFKTGQTTLKNWEHLLTFKTLNVENDPAGQGFEEHSYDLIIAANVVHATRSLTKSLGTIHKLLKPGGVLGLVELTRLTPYFNIAFGSLSGWWLGVDEGRTESPLQSAEQWNEQLQKAGFSGVDLAAHDLPEPERHSALLLSTALAVDSMTNGLVN</sequence>
<dbReference type="Pfam" id="PF08242">
    <property type="entry name" value="Methyltransf_12"/>
    <property type="match status" value="1"/>
</dbReference>
<evidence type="ECO:0000256" key="3">
    <source>
        <dbReference type="ARBA" id="ARBA00022857"/>
    </source>
</evidence>
<evidence type="ECO:0000256" key="1">
    <source>
        <dbReference type="ARBA" id="ARBA00022630"/>
    </source>
</evidence>
<dbReference type="GeneID" id="54322745"/>
<dbReference type="GO" id="GO:0050660">
    <property type="term" value="F:flavin adenine dinucleotide binding"/>
    <property type="evidence" value="ECO:0007669"/>
    <property type="project" value="InterPro"/>
</dbReference>
<evidence type="ECO:0000313" key="6">
    <source>
        <dbReference type="EMBL" id="KAA8651165.1"/>
    </source>
</evidence>
<protein>
    <recommendedName>
        <fullName evidence="5">Methyltransferase type 12 domain-containing protein</fullName>
    </recommendedName>
</protein>
<gene>
    <name evidence="6" type="ORF">ATNIH1004_000043</name>
</gene>
<dbReference type="InterPro" id="IPR029063">
    <property type="entry name" value="SAM-dependent_MTases_sf"/>
</dbReference>
<dbReference type="EMBL" id="QUQM01000002">
    <property type="protein sequence ID" value="KAA8651165.1"/>
    <property type="molecule type" value="Genomic_DNA"/>
</dbReference>
<dbReference type="InterPro" id="IPR020946">
    <property type="entry name" value="Flavin_mOase-like"/>
</dbReference>
<dbReference type="CDD" id="cd02440">
    <property type="entry name" value="AdoMet_MTases"/>
    <property type="match status" value="1"/>
</dbReference>
<evidence type="ECO:0000256" key="4">
    <source>
        <dbReference type="ARBA" id="ARBA00023002"/>
    </source>
</evidence>
<dbReference type="Gene3D" id="3.40.50.150">
    <property type="entry name" value="Vaccinia Virus protein VP39"/>
    <property type="match status" value="1"/>
</dbReference>
<dbReference type="InterPro" id="IPR050775">
    <property type="entry name" value="FAD-binding_Monooxygenases"/>
</dbReference>
<keyword evidence="4" id="KW-0560">Oxidoreductase</keyword>
<dbReference type="GO" id="GO:0050661">
    <property type="term" value="F:NADP binding"/>
    <property type="evidence" value="ECO:0007669"/>
    <property type="project" value="InterPro"/>
</dbReference>
<dbReference type="Pfam" id="PF00743">
    <property type="entry name" value="FMO-like"/>
    <property type="match status" value="1"/>
</dbReference>
<reference evidence="6 7" key="1">
    <citation type="submission" date="2019-08" db="EMBL/GenBank/DDBJ databases">
        <title>The genome sequence of a newly discovered highly antifungal drug resistant Aspergillus species, Aspergillus tanneri NIH 1004.</title>
        <authorList>
            <person name="Mounaud S."/>
            <person name="Singh I."/>
            <person name="Joardar V."/>
            <person name="Pakala S."/>
            <person name="Pakala S."/>
            <person name="Venepally P."/>
            <person name="Chung J.K."/>
            <person name="Losada L."/>
            <person name="Nierman W.C."/>
        </authorList>
    </citation>
    <scope>NUCLEOTIDE SEQUENCE [LARGE SCALE GENOMIC DNA]</scope>
    <source>
        <strain evidence="6 7">NIH1004</strain>
    </source>
</reference>
<keyword evidence="1" id="KW-0285">Flavoprotein</keyword>
<proteinExistence type="predicted"/>
<dbReference type="RefSeq" id="XP_033430526.1">
    <property type="nucleotide sequence ID" value="XM_033564769.1"/>
</dbReference>
<dbReference type="GO" id="GO:0004499">
    <property type="term" value="F:N,N-dimethylaniline monooxygenase activity"/>
    <property type="evidence" value="ECO:0007669"/>
    <property type="project" value="InterPro"/>
</dbReference>
<dbReference type="InterPro" id="IPR013217">
    <property type="entry name" value="Methyltransf_12"/>
</dbReference>
<dbReference type="AlphaFoldDB" id="A0A5M9MVQ2"/>
<dbReference type="SUPFAM" id="SSF53335">
    <property type="entry name" value="S-adenosyl-L-methionine-dependent methyltransferases"/>
    <property type="match status" value="1"/>
</dbReference>
<evidence type="ECO:0000313" key="7">
    <source>
        <dbReference type="Proteomes" id="UP000324241"/>
    </source>
</evidence>
<dbReference type="PANTHER" id="PTHR43098:SF5">
    <property type="entry name" value="DUAL-FUNCTIONAL MONOOXYGENASE_METHYLTRANSFERASE PSOF"/>
    <property type="match status" value="1"/>
</dbReference>
<name>A0A5M9MVQ2_9EURO</name>